<dbReference type="GO" id="GO:0005524">
    <property type="term" value="F:ATP binding"/>
    <property type="evidence" value="ECO:0007669"/>
    <property type="project" value="InterPro"/>
</dbReference>
<accession>A0A4C1Y636</accession>
<dbReference type="Pfam" id="PF01443">
    <property type="entry name" value="Viral_helicase1"/>
    <property type="match status" value="1"/>
</dbReference>
<dbReference type="AlphaFoldDB" id="A0A4C1Y636"/>
<proteinExistence type="predicted"/>
<evidence type="ECO:0000313" key="3">
    <source>
        <dbReference type="Proteomes" id="UP000299102"/>
    </source>
</evidence>
<dbReference type="Proteomes" id="UP000299102">
    <property type="component" value="Unassembled WGS sequence"/>
</dbReference>
<dbReference type="InterPro" id="IPR027351">
    <property type="entry name" value="(+)RNA_virus_helicase_core_dom"/>
</dbReference>
<feature type="domain" description="(+)RNA virus helicase C-terminal" evidence="1">
    <location>
        <begin position="60"/>
        <end position="184"/>
    </location>
</feature>
<reference evidence="2 3" key="1">
    <citation type="journal article" date="2019" name="Commun. Biol.">
        <title>The bagworm genome reveals a unique fibroin gene that provides high tensile strength.</title>
        <authorList>
            <person name="Kono N."/>
            <person name="Nakamura H."/>
            <person name="Ohtoshi R."/>
            <person name="Tomita M."/>
            <person name="Numata K."/>
            <person name="Arakawa K."/>
        </authorList>
    </citation>
    <scope>NUCLEOTIDE SEQUENCE [LARGE SCALE GENOMIC DNA]</scope>
</reference>
<evidence type="ECO:0000259" key="1">
    <source>
        <dbReference type="Pfam" id="PF01443"/>
    </source>
</evidence>
<organism evidence="2 3">
    <name type="scientific">Eumeta variegata</name>
    <name type="common">Bagworm moth</name>
    <name type="synonym">Eumeta japonica</name>
    <dbReference type="NCBI Taxonomy" id="151549"/>
    <lineage>
        <taxon>Eukaryota</taxon>
        <taxon>Metazoa</taxon>
        <taxon>Ecdysozoa</taxon>
        <taxon>Arthropoda</taxon>
        <taxon>Hexapoda</taxon>
        <taxon>Insecta</taxon>
        <taxon>Pterygota</taxon>
        <taxon>Neoptera</taxon>
        <taxon>Endopterygota</taxon>
        <taxon>Lepidoptera</taxon>
        <taxon>Glossata</taxon>
        <taxon>Ditrysia</taxon>
        <taxon>Tineoidea</taxon>
        <taxon>Psychidae</taxon>
        <taxon>Oiketicinae</taxon>
        <taxon>Eumeta</taxon>
    </lineage>
</organism>
<keyword evidence="3" id="KW-1185">Reference proteome</keyword>
<dbReference type="EMBL" id="BGZK01001069">
    <property type="protein sequence ID" value="GBP70302.1"/>
    <property type="molecule type" value="Genomic_DNA"/>
</dbReference>
<comment type="caution">
    <text evidence="2">The sequence shown here is derived from an EMBL/GenBank/DDBJ whole genome shotgun (WGS) entry which is preliminary data.</text>
</comment>
<protein>
    <recommendedName>
        <fullName evidence="1">(+)RNA virus helicase C-terminal domain-containing protein</fullName>
    </recommendedName>
</protein>
<dbReference type="InterPro" id="IPR027417">
    <property type="entry name" value="P-loop_NTPase"/>
</dbReference>
<evidence type="ECO:0000313" key="2">
    <source>
        <dbReference type="EMBL" id="GBP70302.1"/>
    </source>
</evidence>
<sequence>MVAYSVTNGLVALDENEKTEETEVTRRPKYTTPSYNPIVVTTRSNPGKDWVVPDITWANAVPGCVKTRWVVKHFEIERDFVNTITLIAANDLREKLASRLGADASKVKTKASVLVNGFRGPKSCHRLIVDEALMSHFGAIVMATRLAGAKEVLVIGDVNQLTFIDRLNLFEMVYVRPNLVATVTRELLCTYRVTYALNERFGKLEGSRILTIHEAQGLASDGTDVCLVIVLVSWCHEVEPRSVTKIKML</sequence>
<gene>
    <name evidence="2" type="ORF">EVAR_52321_1</name>
</gene>
<name>A0A4C1Y636_EUMVA</name>
<dbReference type="OrthoDB" id="7420194at2759"/>
<dbReference type="Gene3D" id="3.40.50.300">
    <property type="entry name" value="P-loop containing nucleotide triphosphate hydrolases"/>
    <property type="match status" value="1"/>
</dbReference>